<protein>
    <submittedName>
        <fullName evidence="1">Uncharacterized protein</fullName>
    </submittedName>
</protein>
<keyword evidence="2" id="KW-1185">Reference proteome</keyword>
<accession>A0A3P1SC10</accession>
<gene>
    <name evidence="1" type="ORF">EII11_10275</name>
</gene>
<evidence type="ECO:0000313" key="2">
    <source>
        <dbReference type="Proteomes" id="UP000280444"/>
    </source>
</evidence>
<organism evidence="1 2">
    <name type="scientific">Schaalia canis</name>
    <dbReference type="NCBI Taxonomy" id="100469"/>
    <lineage>
        <taxon>Bacteria</taxon>
        <taxon>Bacillati</taxon>
        <taxon>Actinomycetota</taxon>
        <taxon>Actinomycetes</taxon>
        <taxon>Actinomycetales</taxon>
        <taxon>Actinomycetaceae</taxon>
        <taxon>Schaalia</taxon>
    </lineage>
</organism>
<dbReference type="AlphaFoldDB" id="A0A3P1SC10"/>
<sequence length="84" mass="9194">MNDLLVFIADHADPVLDGQDGGAVVVRFRQEVVASLAVTSVECDPLFLEEYADLEEIVERAGPVVDLARQARAHGLNLYCEILI</sequence>
<comment type="caution">
    <text evidence="1">The sequence shown here is derived from an EMBL/GenBank/DDBJ whole genome shotgun (WGS) entry which is preliminary data.</text>
</comment>
<proteinExistence type="predicted"/>
<dbReference type="Proteomes" id="UP000280444">
    <property type="component" value="Unassembled WGS sequence"/>
</dbReference>
<name>A0A3P1SC10_9ACTO</name>
<reference evidence="1 2" key="1">
    <citation type="submission" date="2018-11" db="EMBL/GenBank/DDBJ databases">
        <title>Genomes From Bacteria Associated with the Canine Oral Cavity: a Test Case for Automated Genome-Based Taxonomic Assignment.</title>
        <authorList>
            <person name="Coil D.A."/>
            <person name="Jospin G."/>
            <person name="Darling A.E."/>
            <person name="Wallis C."/>
            <person name="Davis I.J."/>
            <person name="Harris S."/>
            <person name="Eisen J.A."/>
            <person name="Holcombe L.J."/>
            <person name="O'Flynn C."/>
        </authorList>
    </citation>
    <scope>NUCLEOTIDE SEQUENCE [LARGE SCALE GENOMIC DNA]</scope>
    <source>
        <strain evidence="1 2">OH770</strain>
    </source>
</reference>
<evidence type="ECO:0000313" key="1">
    <source>
        <dbReference type="EMBL" id="RRC94430.1"/>
    </source>
</evidence>
<dbReference type="EMBL" id="RQZF01000023">
    <property type="protein sequence ID" value="RRC94430.1"/>
    <property type="molecule type" value="Genomic_DNA"/>
</dbReference>